<organism evidence="1 2">
    <name type="scientific">Coprococcus comes ATCC 27758</name>
    <dbReference type="NCBI Taxonomy" id="470146"/>
    <lineage>
        <taxon>Bacteria</taxon>
        <taxon>Bacillati</taxon>
        <taxon>Bacillota</taxon>
        <taxon>Clostridia</taxon>
        <taxon>Lachnospirales</taxon>
        <taxon>Lachnospiraceae</taxon>
        <taxon>Coprococcus</taxon>
    </lineage>
</organism>
<dbReference type="GeneID" id="92824513"/>
<proteinExistence type="predicted"/>
<comment type="caution">
    <text evidence="1">The sequence shown here is derived from an EMBL/GenBank/DDBJ whole genome shotgun (WGS) entry which is preliminary data.</text>
</comment>
<reference evidence="1 2" key="2">
    <citation type="submission" date="2009-03" db="EMBL/GenBank/DDBJ databases">
        <title>Draft genome sequence of Coprococcus comes (ATCC 27758).</title>
        <authorList>
            <person name="Sudarsanam P."/>
            <person name="Ley R."/>
            <person name="Guruge J."/>
            <person name="Turnbaugh P.J."/>
            <person name="Mahowald M."/>
            <person name="Liep D."/>
            <person name="Gordon J."/>
        </authorList>
    </citation>
    <scope>NUCLEOTIDE SEQUENCE [LARGE SCALE GENOMIC DNA]</scope>
    <source>
        <strain evidence="1 2">ATCC 27758</strain>
    </source>
</reference>
<accession>C0B6Y0</accession>
<name>C0B6Y0_9FIRM</name>
<protein>
    <submittedName>
        <fullName evidence="1">Uncharacterized protein</fullName>
    </submittedName>
</protein>
<dbReference type="AlphaFoldDB" id="C0B6Y0"/>
<evidence type="ECO:0000313" key="2">
    <source>
        <dbReference type="Proteomes" id="UP000003793"/>
    </source>
</evidence>
<evidence type="ECO:0000313" key="1">
    <source>
        <dbReference type="EMBL" id="EEG90673.1"/>
    </source>
</evidence>
<reference evidence="1 2" key="1">
    <citation type="submission" date="2009-02" db="EMBL/GenBank/DDBJ databases">
        <authorList>
            <person name="Fulton L."/>
            <person name="Clifton S."/>
            <person name="Fulton B."/>
            <person name="Xu J."/>
            <person name="Minx P."/>
            <person name="Pepin K.H."/>
            <person name="Johnson M."/>
            <person name="Bhonagiri V."/>
            <person name="Nash W.E."/>
            <person name="Mardis E.R."/>
            <person name="Wilson R.K."/>
        </authorList>
    </citation>
    <scope>NUCLEOTIDE SEQUENCE [LARGE SCALE GENOMIC DNA]</scope>
    <source>
        <strain evidence="1 2">ATCC 27758</strain>
    </source>
</reference>
<dbReference type="RefSeq" id="WP_008369152.1">
    <property type="nucleotide sequence ID" value="NZ_CP102277.1"/>
</dbReference>
<dbReference type="Proteomes" id="UP000003793">
    <property type="component" value="Unassembled WGS sequence"/>
</dbReference>
<gene>
    <name evidence="1" type="ORF">COPCOM_00901</name>
</gene>
<dbReference type="EMBL" id="ABVR01000037">
    <property type="protein sequence ID" value="EEG90673.1"/>
    <property type="molecule type" value="Genomic_DNA"/>
</dbReference>
<sequence>MKKTEKEVASLEAKKAKADAKAAGEAKKIEAESVVKKLLASGMSADEILEKLK</sequence>
<dbReference type="HOGENOM" id="CLU_3060517_0_0_9"/>